<dbReference type="SUPFAM" id="SSF55399">
    <property type="entry name" value="Subtilisin inhibitor"/>
    <property type="match status" value="1"/>
</dbReference>
<dbReference type="GO" id="GO:0005576">
    <property type="term" value="C:extracellular region"/>
    <property type="evidence" value="ECO:0007669"/>
    <property type="project" value="UniProtKB-SubCell"/>
</dbReference>
<dbReference type="InterPro" id="IPR036819">
    <property type="entry name" value="Subtilisin_inhibitor-like_sf"/>
</dbReference>
<comment type="subcellular location">
    <subcellularLocation>
        <location evidence="1">Secreted</location>
    </subcellularLocation>
</comment>
<evidence type="ECO:0000256" key="8">
    <source>
        <dbReference type="SAM" id="SignalP"/>
    </source>
</evidence>
<evidence type="ECO:0000256" key="6">
    <source>
        <dbReference type="ARBA" id="ARBA00023157"/>
    </source>
</evidence>
<gene>
    <name evidence="10" type="ORF">FHX40_1378</name>
</gene>
<feature type="region of interest" description="Disordered" evidence="7">
    <location>
        <begin position="21"/>
        <end position="62"/>
    </location>
</feature>
<organism evidence="10 11">
    <name type="scientific">Thermopolyspora flexuosa</name>
    <dbReference type="NCBI Taxonomy" id="103836"/>
    <lineage>
        <taxon>Bacteria</taxon>
        <taxon>Bacillati</taxon>
        <taxon>Actinomycetota</taxon>
        <taxon>Actinomycetes</taxon>
        <taxon>Streptosporangiales</taxon>
        <taxon>Streptosporangiaceae</taxon>
        <taxon>Thermopolyspora</taxon>
    </lineage>
</organism>
<dbReference type="InterPro" id="IPR023549">
    <property type="entry name" value="Subtilisin_inhibitor"/>
</dbReference>
<name>A0A543IVU3_9ACTN</name>
<evidence type="ECO:0000256" key="4">
    <source>
        <dbReference type="ARBA" id="ARBA00022690"/>
    </source>
</evidence>
<feature type="domain" description="Subtilisin inhibitor" evidence="9">
    <location>
        <begin position="29"/>
        <end position="114"/>
    </location>
</feature>
<sequence>MKAITMVALGAALLLAAAPGATADSTPKSEMTLTVTRPDGSNPQSVTLTCDPDGGTHPSPREACDLLRSVDGEIGLLRRSPGTACTREYAPRLASARGVWRRTKQFAVTRTYSNRCEMLATTGVLFEFAR</sequence>
<dbReference type="GO" id="GO:0004867">
    <property type="term" value="F:serine-type endopeptidase inhibitor activity"/>
    <property type="evidence" value="ECO:0007669"/>
    <property type="project" value="UniProtKB-KW"/>
</dbReference>
<evidence type="ECO:0000313" key="11">
    <source>
        <dbReference type="Proteomes" id="UP000319213"/>
    </source>
</evidence>
<keyword evidence="11" id="KW-1185">Reference proteome</keyword>
<dbReference type="Gene3D" id="3.30.350.10">
    <property type="entry name" value="Subtilisin inhibitor-like"/>
    <property type="match status" value="1"/>
</dbReference>
<feature type="compositionally biased region" description="Polar residues" evidence="7">
    <location>
        <begin position="24"/>
        <end position="48"/>
    </location>
</feature>
<comment type="caution">
    <text evidence="10">The sequence shown here is derived from an EMBL/GenBank/DDBJ whole genome shotgun (WGS) entry which is preliminary data.</text>
</comment>
<dbReference type="PROSITE" id="PS00999">
    <property type="entry name" value="SSI"/>
    <property type="match status" value="1"/>
</dbReference>
<evidence type="ECO:0000256" key="1">
    <source>
        <dbReference type="ARBA" id="ARBA00004613"/>
    </source>
</evidence>
<dbReference type="AlphaFoldDB" id="A0A543IVU3"/>
<evidence type="ECO:0000259" key="9">
    <source>
        <dbReference type="Pfam" id="PF00720"/>
    </source>
</evidence>
<protein>
    <submittedName>
        <fullName evidence="10">Subtilisin inhibitor-like</fullName>
    </submittedName>
</protein>
<keyword evidence="3" id="KW-0964">Secreted</keyword>
<evidence type="ECO:0000256" key="7">
    <source>
        <dbReference type="SAM" id="MobiDB-lite"/>
    </source>
</evidence>
<feature type="signal peptide" evidence="8">
    <location>
        <begin position="1"/>
        <end position="23"/>
    </location>
</feature>
<feature type="chain" id="PRO_5022162232" evidence="8">
    <location>
        <begin position="24"/>
        <end position="130"/>
    </location>
</feature>
<evidence type="ECO:0000256" key="3">
    <source>
        <dbReference type="ARBA" id="ARBA00022525"/>
    </source>
</evidence>
<dbReference type="RefSeq" id="WP_170198744.1">
    <property type="nucleotide sequence ID" value="NZ_BMPV01000003.1"/>
</dbReference>
<dbReference type="Pfam" id="PF00720">
    <property type="entry name" value="SSI"/>
    <property type="match status" value="1"/>
</dbReference>
<accession>A0A543IVU3</accession>
<keyword evidence="4" id="KW-0646">Protease inhibitor</keyword>
<evidence type="ECO:0000256" key="2">
    <source>
        <dbReference type="ARBA" id="ARBA00010472"/>
    </source>
</evidence>
<dbReference type="EMBL" id="VFPQ01000001">
    <property type="protein sequence ID" value="TQM74696.1"/>
    <property type="molecule type" value="Genomic_DNA"/>
</dbReference>
<comment type="similarity">
    <text evidence="2">Belongs to the protease inhibitor I16 (SSI) family.</text>
</comment>
<evidence type="ECO:0000256" key="5">
    <source>
        <dbReference type="ARBA" id="ARBA00022900"/>
    </source>
</evidence>
<proteinExistence type="inferred from homology"/>
<dbReference type="Proteomes" id="UP000319213">
    <property type="component" value="Unassembled WGS sequence"/>
</dbReference>
<keyword evidence="5" id="KW-0722">Serine protease inhibitor</keyword>
<dbReference type="InterPro" id="IPR020054">
    <property type="entry name" value="Prot_inh_SSI_I16_CS"/>
</dbReference>
<keyword evidence="8" id="KW-0732">Signal</keyword>
<evidence type="ECO:0000313" key="10">
    <source>
        <dbReference type="EMBL" id="TQM74696.1"/>
    </source>
</evidence>
<reference evidence="10 11" key="1">
    <citation type="submission" date="2019-06" db="EMBL/GenBank/DDBJ databases">
        <title>Sequencing the genomes of 1000 actinobacteria strains.</title>
        <authorList>
            <person name="Klenk H.-P."/>
        </authorList>
    </citation>
    <scope>NUCLEOTIDE SEQUENCE [LARGE SCALE GENOMIC DNA]</scope>
    <source>
        <strain evidence="10 11">DSM 43186</strain>
    </source>
</reference>
<keyword evidence="6" id="KW-1015">Disulfide bond</keyword>